<accession>C0CRY5</accession>
<name>C0CRY5_BLAHS</name>
<dbReference type="Proteomes" id="UP000003100">
    <property type="component" value="Unassembled WGS sequence"/>
</dbReference>
<proteinExistence type="predicted"/>
<feature type="chain" id="PRO_5002895363" description="Peptidase C51 domain-containing protein" evidence="1">
    <location>
        <begin position="31"/>
        <end position="455"/>
    </location>
</feature>
<dbReference type="SUPFAM" id="SSF54001">
    <property type="entry name" value="Cysteine proteinases"/>
    <property type="match status" value="1"/>
</dbReference>
<dbReference type="HOGENOM" id="CLU_600878_0_0_9"/>
<dbReference type="EMBL" id="ACBZ01000194">
    <property type="protein sequence ID" value="EEG47471.1"/>
    <property type="molecule type" value="Genomic_DNA"/>
</dbReference>
<comment type="caution">
    <text evidence="2">The sequence shown here is derived from an EMBL/GenBank/DDBJ whole genome shotgun (WGS) entry which is preliminary data.</text>
</comment>
<dbReference type="InterPro" id="IPR038765">
    <property type="entry name" value="Papain-like_cys_pep_sf"/>
</dbReference>
<feature type="signal peptide" evidence="1">
    <location>
        <begin position="1"/>
        <end position="30"/>
    </location>
</feature>
<protein>
    <recommendedName>
        <fullName evidence="4">Peptidase C51 domain-containing protein</fullName>
    </recommendedName>
</protein>
<dbReference type="PATRIC" id="fig|476272.21.peg.330"/>
<gene>
    <name evidence="2" type="ORF">RUMHYD_03651</name>
</gene>
<reference evidence="2 3" key="2">
    <citation type="submission" date="2009-02" db="EMBL/GenBank/DDBJ databases">
        <title>Draft genome sequence of Blautia hydrogenotrophica DSM 10507 (Ruminococcus hydrogenotrophicus DSM 10507).</title>
        <authorList>
            <person name="Sudarsanam P."/>
            <person name="Ley R."/>
            <person name="Guruge J."/>
            <person name="Turnbaugh P.J."/>
            <person name="Mahowald M."/>
            <person name="Liep D."/>
            <person name="Gordon J."/>
        </authorList>
    </citation>
    <scope>NUCLEOTIDE SEQUENCE [LARGE SCALE GENOMIC DNA]</scope>
    <source>
        <strain evidence="3">DSM 10507 / JCM 14656 / S5a33</strain>
    </source>
</reference>
<evidence type="ECO:0000256" key="1">
    <source>
        <dbReference type="SAM" id="SignalP"/>
    </source>
</evidence>
<sequence length="455" mass="50834">MKSKVMKSIFCGALAMIAVGFSFQPESVSADMGNYNFVSIDSGVTDSITVNGITVEALYRPYDSSVNSDSTYSCAAFVKRFYSQVYGRDVSGLNSTTSVPVIDSGSFQATSSPKVGDILRDNQSVHWAIVKEVSGNTITVIQQNAWNGDYTKAWVGATVQNGDSRYTFFTWSENTQSQTPAGNYTVNYQNPQIQETTAVLSAKVDNPNRYSVSQVGCYLWDANDNLLKKHVENCTRPESRFNMWYDVQGELGISLTPGTTYKYQFFVVQDGIEYPGSVQTFTTSGQAPLTQTVSGKAPVSTADTDAVTTTDDEISRSIGKLNELYGWSKEQMLECLEPAYKISEDGNTYYIPVQTLMDRPASLILTLTDDRIVRVQWRYEYSSNSDTALKQCKAFYKQIYTEADRNMDSSRYSYCENSKNITSLYNEELSLVKDYSGERPYISITIMNQLSSIFE</sequence>
<dbReference type="eggNOG" id="ENOG5033R3D">
    <property type="taxonomic scope" value="Bacteria"/>
</dbReference>
<dbReference type="RefSeq" id="WP_005952195.1">
    <property type="nucleotide sequence ID" value="NZ_CP136423.1"/>
</dbReference>
<organism evidence="2 3">
    <name type="scientific">Blautia hydrogenotrophica (strain DSM 10507 / JCM 14656 / S5a33)</name>
    <name type="common">Ruminococcus hydrogenotrophicus</name>
    <dbReference type="NCBI Taxonomy" id="476272"/>
    <lineage>
        <taxon>Bacteria</taxon>
        <taxon>Bacillati</taxon>
        <taxon>Bacillota</taxon>
        <taxon>Clostridia</taxon>
        <taxon>Lachnospirales</taxon>
        <taxon>Lachnospiraceae</taxon>
        <taxon>Blautia</taxon>
    </lineage>
</organism>
<keyword evidence="1" id="KW-0732">Signal</keyword>
<evidence type="ECO:0000313" key="2">
    <source>
        <dbReference type="EMBL" id="EEG47471.1"/>
    </source>
</evidence>
<evidence type="ECO:0008006" key="4">
    <source>
        <dbReference type="Google" id="ProtNLM"/>
    </source>
</evidence>
<evidence type="ECO:0000313" key="3">
    <source>
        <dbReference type="Proteomes" id="UP000003100"/>
    </source>
</evidence>
<reference evidence="2 3" key="1">
    <citation type="submission" date="2009-01" db="EMBL/GenBank/DDBJ databases">
        <authorList>
            <person name="Fulton L."/>
            <person name="Clifton S."/>
            <person name="Fulton B."/>
            <person name="Xu J."/>
            <person name="Minx P."/>
            <person name="Pepin K.H."/>
            <person name="Johnson M."/>
            <person name="Bhonagiri V."/>
            <person name="Nash W.E."/>
            <person name="Mardis E.R."/>
            <person name="Wilson R.K."/>
        </authorList>
    </citation>
    <scope>NUCLEOTIDE SEQUENCE [LARGE SCALE GENOMIC DNA]</scope>
    <source>
        <strain evidence="3">DSM 10507 / JCM 14656 / S5a33</strain>
    </source>
</reference>
<keyword evidence="3" id="KW-1185">Reference proteome</keyword>
<dbReference type="AlphaFoldDB" id="C0CRY5"/>
<dbReference type="GeneID" id="86823413"/>